<evidence type="ECO:0000256" key="1">
    <source>
        <dbReference type="ARBA" id="ARBA00022441"/>
    </source>
</evidence>
<reference evidence="2 3" key="1">
    <citation type="submission" date="2017-03" db="EMBL/GenBank/DDBJ databases">
        <title>Genome of the blue death feigning beetle - Asbolus verrucosus.</title>
        <authorList>
            <person name="Rider S.D."/>
        </authorList>
    </citation>
    <scope>NUCLEOTIDE SEQUENCE [LARGE SCALE GENOMIC DNA]</scope>
    <source>
        <strain evidence="2">Butters</strain>
        <tissue evidence="2">Head and leg muscle</tissue>
    </source>
</reference>
<evidence type="ECO:0000313" key="2">
    <source>
        <dbReference type="EMBL" id="RZC43125.1"/>
    </source>
</evidence>
<dbReference type="InterPro" id="IPR006652">
    <property type="entry name" value="Kelch_1"/>
</dbReference>
<sequence>MQSQRCSAGVAVLKGKLYAVGGRDGASCLRTVECYDPHTNKWTMCAPLARRRGGVGVAVANGFLYALGGQDAPANNPAASRFDCVERYDPSTDAWTVIASLSSKRDAVAACLFGDRLVAIGGYDGSHYLRTVEQYDPNSNEWTALAPLITGRAGACVIAMANAHAQSGD</sequence>
<dbReference type="PANTHER" id="PTHR45632:SF13">
    <property type="entry name" value="KELCH-LIKE PROTEIN 26"/>
    <property type="match status" value="1"/>
</dbReference>
<gene>
    <name evidence="2" type="ORF">BDFB_000196</name>
</gene>
<keyword evidence="1" id="KW-0880">Kelch repeat</keyword>
<dbReference type="Proteomes" id="UP000292052">
    <property type="component" value="Unassembled WGS sequence"/>
</dbReference>
<dbReference type="AlphaFoldDB" id="A0A482WDM2"/>
<dbReference type="Pfam" id="PF01344">
    <property type="entry name" value="Kelch_1"/>
    <property type="match status" value="3"/>
</dbReference>
<dbReference type="SUPFAM" id="SSF117281">
    <property type="entry name" value="Kelch motif"/>
    <property type="match status" value="1"/>
</dbReference>
<protein>
    <submittedName>
        <fullName evidence="2">Kelch 1 domain containing protein</fullName>
    </submittedName>
</protein>
<name>A0A482WDM2_ASBVE</name>
<organism evidence="2 3">
    <name type="scientific">Asbolus verrucosus</name>
    <name type="common">Desert ironclad beetle</name>
    <dbReference type="NCBI Taxonomy" id="1661398"/>
    <lineage>
        <taxon>Eukaryota</taxon>
        <taxon>Metazoa</taxon>
        <taxon>Ecdysozoa</taxon>
        <taxon>Arthropoda</taxon>
        <taxon>Hexapoda</taxon>
        <taxon>Insecta</taxon>
        <taxon>Pterygota</taxon>
        <taxon>Neoptera</taxon>
        <taxon>Endopterygota</taxon>
        <taxon>Coleoptera</taxon>
        <taxon>Polyphaga</taxon>
        <taxon>Cucujiformia</taxon>
        <taxon>Tenebrionidae</taxon>
        <taxon>Pimeliinae</taxon>
        <taxon>Asbolus</taxon>
    </lineage>
</organism>
<dbReference type="EMBL" id="QDEB01001686">
    <property type="protein sequence ID" value="RZC43125.1"/>
    <property type="molecule type" value="Genomic_DNA"/>
</dbReference>
<dbReference type="STRING" id="1661398.A0A482WDM2"/>
<dbReference type="Gene3D" id="2.120.10.80">
    <property type="entry name" value="Kelch-type beta propeller"/>
    <property type="match status" value="1"/>
</dbReference>
<keyword evidence="3" id="KW-1185">Reference proteome</keyword>
<accession>A0A482WDM2</accession>
<dbReference type="InterPro" id="IPR015915">
    <property type="entry name" value="Kelch-typ_b-propeller"/>
</dbReference>
<dbReference type="PANTHER" id="PTHR45632">
    <property type="entry name" value="LD33804P"/>
    <property type="match status" value="1"/>
</dbReference>
<proteinExistence type="predicted"/>
<dbReference type="OrthoDB" id="45365at2759"/>
<comment type="caution">
    <text evidence="2">The sequence shown here is derived from an EMBL/GenBank/DDBJ whole genome shotgun (WGS) entry which is preliminary data.</text>
</comment>
<evidence type="ECO:0000313" key="3">
    <source>
        <dbReference type="Proteomes" id="UP000292052"/>
    </source>
</evidence>
<dbReference type="SMART" id="SM00612">
    <property type="entry name" value="Kelch"/>
    <property type="match status" value="3"/>
</dbReference>
<dbReference type="PRINTS" id="PR00501">
    <property type="entry name" value="KELCHREPEAT"/>
</dbReference>